<evidence type="ECO:0000313" key="3">
    <source>
        <dbReference type="EMBL" id="PJB57082.1"/>
    </source>
</evidence>
<accession>A0A2M7K990</accession>
<protein>
    <recommendedName>
        <fullName evidence="7">Zinc-ribbon domain-containing protein</fullName>
    </recommendedName>
</protein>
<accession>A0A1J5GIJ9</accession>
<reference evidence="1 4" key="1">
    <citation type="journal article" date="2016" name="Environ. Microbiol.">
        <title>Genomic resolution of a cold subsurface aquifer community provides metabolic insights for novel microbes adapted to high CO concentrations.</title>
        <authorList>
            <person name="Probst A.J."/>
            <person name="Castelle C.J."/>
            <person name="Singh A."/>
            <person name="Brown C.T."/>
            <person name="Anantharaman K."/>
            <person name="Sharon I."/>
            <person name="Hug L.A."/>
            <person name="Burstein D."/>
            <person name="Emerson J.B."/>
            <person name="Thomas B.C."/>
            <person name="Banfield J.F."/>
        </authorList>
    </citation>
    <scope>NUCLEOTIDE SEQUENCE [LARGE SCALE GENOMIC DNA]</scope>
    <source>
        <strain evidence="1">CG2_30_33_13</strain>
    </source>
</reference>
<sequence length="149" mass="16075">MAAKKREEVRSYQKSFSEVFSAITKALEDLKIGIVSKNEKEGIINISTGFTIFSTGGEGIIEVKSVPDTNETTVAIGIKPKVKTLLIDWGQASRETKRIFSKIEEYLGVVVAAPALEKTEPSTSNTCPSCSKPVGAADKFCQNCGAKLK</sequence>
<accession>A0A2M8CDF0</accession>
<evidence type="ECO:0008006" key="7">
    <source>
        <dbReference type="Google" id="ProtNLM"/>
    </source>
</evidence>
<gene>
    <name evidence="1" type="ORF">AUK42_07520</name>
    <name evidence="3" type="ORF">CO097_03450</name>
    <name evidence="2" type="ORF">COZ58_03155</name>
</gene>
<dbReference type="EMBL" id="MNYY01000148">
    <property type="protein sequence ID" value="OIP66864.1"/>
    <property type="molecule type" value="Genomic_DNA"/>
</dbReference>
<dbReference type="Proteomes" id="UP000228560">
    <property type="component" value="Unassembled WGS sequence"/>
</dbReference>
<dbReference type="Proteomes" id="UP000182763">
    <property type="component" value="Unassembled WGS sequence"/>
</dbReference>
<reference evidence="5 6" key="2">
    <citation type="submission" date="2017-09" db="EMBL/GenBank/DDBJ databases">
        <title>Depth-based differentiation of microbial function through sediment-hosted aquifers and enrichment of novel symbionts in the deep terrestrial subsurface.</title>
        <authorList>
            <person name="Probst A.J."/>
            <person name="Ladd B."/>
            <person name="Jarett J.K."/>
            <person name="Geller-Mcgrath D.E."/>
            <person name="Sieber C.M."/>
            <person name="Emerson J.B."/>
            <person name="Anantharaman K."/>
            <person name="Thomas B.C."/>
            <person name="Malmstrom R."/>
            <person name="Stieglmeier M."/>
            <person name="Klingl A."/>
            <person name="Woyke T."/>
            <person name="Ryan C.M."/>
            <person name="Banfield J.F."/>
        </authorList>
    </citation>
    <scope>NUCLEOTIDE SEQUENCE [LARGE SCALE GENOMIC DNA]</scope>
    <source>
        <strain evidence="3">CG_4_9_14_3_um_filter_33_16</strain>
    </source>
</reference>
<comment type="caution">
    <text evidence="1">The sequence shown here is derived from an EMBL/GenBank/DDBJ whole genome shotgun (WGS) entry which is preliminary data.</text>
</comment>
<evidence type="ECO:0000313" key="4">
    <source>
        <dbReference type="Proteomes" id="UP000182763"/>
    </source>
</evidence>
<evidence type="ECO:0000313" key="6">
    <source>
        <dbReference type="Proteomes" id="UP000231493"/>
    </source>
</evidence>
<reference evidence="2" key="3">
    <citation type="submission" date="2017-09" db="EMBL/GenBank/DDBJ databases">
        <title>Depth-based differentiation of microbial function through sediment-hosted aquifers and enrichment of novel symbionts in the deep terrestrial subsurface.</title>
        <authorList>
            <person name="Probst A.J."/>
            <person name="Ladd B."/>
            <person name="Jarett J.K."/>
            <person name="Geller-Mcgrath D.E."/>
            <person name="Sieber C.M.K."/>
            <person name="Emerson J.B."/>
            <person name="Anantharaman K."/>
            <person name="Thomas B.C."/>
            <person name="Malmstrom R."/>
            <person name="Stieglmeier M."/>
            <person name="Klingl A."/>
            <person name="Woyke T."/>
            <person name="Ryan C.M."/>
            <person name="Banfield J.F."/>
        </authorList>
    </citation>
    <scope>NUCLEOTIDE SEQUENCE</scope>
    <source>
        <strain evidence="2">CG_4_8_14_3_um_filter_34_18</strain>
    </source>
</reference>
<evidence type="ECO:0000313" key="5">
    <source>
        <dbReference type="Proteomes" id="UP000228560"/>
    </source>
</evidence>
<dbReference type="AlphaFoldDB" id="A0A1J5GIJ9"/>
<dbReference type="EMBL" id="PFIP01000055">
    <property type="protein sequence ID" value="PIX34670.1"/>
    <property type="molecule type" value="Genomic_DNA"/>
</dbReference>
<evidence type="ECO:0000313" key="2">
    <source>
        <dbReference type="EMBL" id="PIX34670.1"/>
    </source>
</evidence>
<dbReference type="EMBL" id="PFTV01000086">
    <property type="protein sequence ID" value="PJB57082.1"/>
    <property type="molecule type" value="Genomic_DNA"/>
</dbReference>
<proteinExistence type="predicted"/>
<organism evidence="1 4">
    <name type="scientific">Candidatus Infernicultor aquiphilus</name>
    <dbReference type="NCBI Taxonomy" id="1805029"/>
    <lineage>
        <taxon>Bacteria</taxon>
        <taxon>Pseudomonadati</taxon>
        <taxon>Atribacterota</taxon>
        <taxon>Candidatus Phoenicimicrobiia</taxon>
        <taxon>Candidatus Pheonicimicrobiales</taxon>
        <taxon>Candidatus Phoenicimicrobiaceae</taxon>
        <taxon>Candidatus Infernicultor</taxon>
    </lineage>
</organism>
<evidence type="ECO:0000313" key="1">
    <source>
        <dbReference type="EMBL" id="OIP66864.1"/>
    </source>
</evidence>
<name>A0A1J5GIJ9_9BACT</name>
<dbReference type="Proteomes" id="UP000231493">
    <property type="component" value="Unassembled WGS sequence"/>
</dbReference>